<dbReference type="InterPro" id="IPR000014">
    <property type="entry name" value="PAS"/>
</dbReference>
<evidence type="ECO:0000259" key="2">
    <source>
        <dbReference type="PROSITE" id="PS50112"/>
    </source>
</evidence>
<organism evidence="6 7">
    <name type="scientific">Saccharothrix lopnurensis</name>
    <dbReference type="NCBI Taxonomy" id="1670621"/>
    <lineage>
        <taxon>Bacteria</taxon>
        <taxon>Bacillati</taxon>
        <taxon>Actinomycetota</taxon>
        <taxon>Actinomycetes</taxon>
        <taxon>Pseudonocardiales</taxon>
        <taxon>Pseudonocardiaceae</taxon>
        <taxon>Saccharothrix</taxon>
    </lineage>
</organism>
<dbReference type="Gene3D" id="3.30.70.270">
    <property type="match status" value="1"/>
</dbReference>
<feature type="domain" description="PAC" evidence="3">
    <location>
        <begin position="309"/>
        <end position="361"/>
    </location>
</feature>
<dbReference type="InterPro" id="IPR001610">
    <property type="entry name" value="PAC"/>
</dbReference>
<dbReference type="SMART" id="SM00267">
    <property type="entry name" value="GGDEF"/>
    <property type="match status" value="1"/>
</dbReference>
<dbReference type="InterPro" id="IPR000160">
    <property type="entry name" value="GGDEF_dom"/>
</dbReference>
<dbReference type="SUPFAM" id="SSF55073">
    <property type="entry name" value="Nucleotide cyclase"/>
    <property type="match status" value="1"/>
</dbReference>
<dbReference type="InterPro" id="IPR029787">
    <property type="entry name" value="Nucleotide_cyclase"/>
</dbReference>
<dbReference type="PANTHER" id="PTHR44757">
    <property type="entry name" value="DIGUANYLATE CYCLASE DGCP"/>
    <property type="match status" value="1"/>
</dbReference>
<accession>A0ABW1PGK9</accession>
<dbReference type="CDD" id="cd01949">
    <property type="entry name" value="GGDEF"/>
    <property type="match status" value="1"/>
</dbReference>
<proteinExistence type="predicted"/>
<dbReference type="InterPro" id="IPR001633">
    <property type="entry name" value="EAL_dom"/>
</dbReference>
<dbReference type="InterPro" id="IPR043128">
    <property type="entry name" value="Rev_trsase/Diguanyl_cyclase"/>
</dbReference>
<feature type="domain" description="GGDEF" evidence="5">
    <location>
        <begin position="389"/>
        <end position="523"/>
    </location>
</feature>
<comment type="caution">
    <text evidence="6">The sequence shown here is derived from an EMBL/GenBank/DDBJ whole genome shotgun (WGS) entry which is preliminary data.</text>
</comment>
<dbReference type="Gene3D" id="3.30.450.20">
    <property type="entry name" value="PAS domain"/>
    <property type="match status" value="2"/>
</dbReference>
<keyword evidence="7" id="KW-1185">Reference proteome</keyword>
<gene>
    <name evidence="6" type="ORF">ACFP3R_32670</name>
</gene>
<dbReference type="GO" id="GO:0052621">
    <property type="term" value="F:diguanylate cyclase activity"/>
    <property type="evidence" value="ECO:0007669"/>
    <property type="project" value="UniProtKB-EC"/>
</dbReference>
<dbReference type="PROSITE" id="PS50883">
    <property type="entry name" value="EAL"/>
    <property type="match status" value="1"/>
</dbReference>
<evidence type="ECO:0000256" key="1">
    <source>
        <dbReference type="SAM" id="MobiDB-lite"/>
    </source>
</evidence>
<dbReference type="Pfam" id="PF13426">
    <property type="entry name" value="PAS_9"/>
    <property type="match status" value="1"/>
</dbReference>
<evidence type="ECO:0000259" key="3">
    <source>
        <dbReference type="PROSITE" id="PS50113"/>
    </source>
</evidence>
<feature type="compositionally biased region" description="Basic and acidic residues" evidence="1">
    <location>
        <begin position="222"/>
        <end position="271"/>
    </location>
</feature>
<dbReference type="InterPro" id="IPR035965">
    <property type="entry name" value="PAS-like_dom_sf"/>
</dbReference>
<dbReference type="InterPro" id="IPR035919">
    <property type="entry name" value="EAL_sf"/>
</dbReference>
<feature type="domain" description="PAS" evidence="2">
    <location>
        <begin position="180"/>
        <end position="216"/>
    </location>
</feature>
<dbReference type="PROSITE" id="PS50112">
    <property type="entry name" value="PAS"/>
    <property type="match status" value="1"/>
</dbReference>
<sequence length="744" mass="78960">MTESGGPDHTGGSPPPAGAARPDPGTADPDPTDPSPTDPSPAGPDPADPNPAEAWTRALTGTACAPMARARIREHLDGHLARLTGLLAATPFDPDDGAAVGRWLVSARFGPHSLQRTIEVLGRLLPDLADAPADRVITLLGAVAAGYAAAARGQVFTEQEEVRSSLLRALERAQDDLHDSEERFRQVFASSGVGIAIFDTDGAVVEANPALVAMLGPEEGRYGEGWHGEGRHDESHRGEPRHGGAPREEPPADARRPPAEPTGDRPGERHPGGAVPEGRRGSSALFTAEDLAVLRADQARVLRSGDDTFRTERRFTGPNGDPMWTNVALSVVRDADGRPKYHVAVVEDTTEQRVLREYLRHQALHDVLTGLPNRQGFLPVLERVLSRPGSVTLCYLDVHGVGVVNDGLGYEAGDELLKAVAGRLTAAVAGEVATVARLGGDEFVVLVEDSPGTPGVPALAGAIEAGLAEPVRLADRRFVLSAAMGFVRVPTRGVDAMALLRRAHSTLRRAERGGRGQWEVYDEVRDARDRERLRLVAAVADAVAGGAINIDYPPVERDGARVAVSARLRWRDGGGEPVRHEECLRFADEMGVSGRLAGWLLDEACSFAAVEGLPVLVALSSDQSRDPELTAPVAEALRASDLPPHRLWLALSAHGLAVDPDAVEDNLTTLADMGVRRLLHGFTCALVELSVLERQLLHGVVPVDPPPEPLAREALAAALPLVRSTGALVVSDGRWPGADLVARS</sequence>
<dbReference type="Proteomes" id="UP001596220">
    <property type="component" value="Unassembled WGS sequence"/>
</dbReference>
<dbReference type="NCBIfam" id="TIGR00254">
    <property type="entry name" value="GGDEF"/>
    <property type="match status" value="1"/>
</dbReference>
<keyword evidence="6" id="KW-0548">Nucleotidyltransferase</keyword>
<dbReference type="Pfam" id="PF00990">
    <property type="entry name" value="GGDEF"/>
    <property type="match status" value="1"/>
</dbReference>
<feature type="region of interest" description="Disordered" evidence="1">
    <location>
        <begin position="222"/>
        <end position="283"/>
    </location>
</feature>
<keyword evidence="6" id="KW-0808">Transferase</keyword>
<dbReference type="InterPro" id="IPR000700">
    <property type="entry name" value="PAS-assoc_C"/>
</dbReference>
<evidence type="ECO:0000313" key="7">
    <source>
        <dbReference type="Proteomes" id="UP001596220"/>
    </source>
</evidence>
<feature type="compositionally biased region" description="Low complexity" evidence="1">
    <location>
        <begin position="18"/>
        <end position="29"/>
    </location>
</feature>
<dbReference type="SUPFAM" id="SSF55785">
    <property type="entry name" value="PYP-like sensor domain (PAS domain)"/>
    <property type="match status" value="2"/>
</dbReference>
<feature type="region of interest" description="Disordered" evidence="1">
    <location>
        <begin position="1"/>
        <end position="53"/>
    </location>
</feature>
<name>A0ABW1PGK9_9PSEU</name>
<evidence type="ECO:0000259" key="4">
    <source>
        <dbReference type="PROSITE" id="PS50883"/>
    </source>
</evidence>
<feature type="compositionally biased region" description="Pro residues" evidence="1">
    <location>
        <begin position="32"/>
        <end position="49"/>
    </location>
</feature>
<dbReference type="Pfam" id="PF13188">
    <property type="entry name" value="PAS_8"/>
    <property type="match status" value="1"/>
</dbReference>
<dbReference type="PROSITE" id="PS50887">
    <property type="entry name" value="GGDEF"/>
    <property type="match status" value="1"/>
</dbReference>
<dbReference type="EMBL" id="JBHSQO010000054">
    <property type="protein sequence ID" value="MFC6094047.1"/>
    <property type="molecule type" value="Genomic_DNA"/>
</dbReference>
<dbReference type="Gene3D" id="3.20.20.450">
    <property type="entry name" value="EAL domain"/>
    <property type="match status" value="1"/>
</dbReference>
<protein>
    <submittedName>
        <fullName evidence="6">Diguanylate cyclase domain-containing protein</fullName>
        <ecNumber evidence="6">2.7.7.65</ecNumber>
    </submittedName>
</protein>
<dbReference type="EC" id="2.7.7.65" evidence="6"/>
<dbReference type="SMART" id="SM00086">
    <property type="entry name" value="PAC"/>
    <property type="match status" value="1"/>
</dbReference>
<dbReference type="PANTHER" id="PTHR44757:SF2">
    <property type="entry name" value="BIOFILM ARCHITECTURE MAINTENANCE PROTEIN MBAA"/>
    <property type="match status" value="1"/>
</dbReference>
<dbReference type="NCBIfam" id="TIGR00229">
    <property type="entry name" value="sensory_box"/>
    <property type="match status" value="2"/>
</dbReference>
<dbReference type="SUPFAM" id="SSF141868">
    <property type="entry name" value="EAL domain-like"/>
    <property type="match status" value="1"/>
</dbReference>
<evidence type="ECO:0000259" key="5">
    <source>
        <dbReference type="PROSITE" id="PS50887"/>
    </source>
</evidence>
<dbReference type="CDD" id="cd00130">
    <property type="entry name" value="PAS"/>
    <property type="match status" value="1"/>
</dbReference>
<dbReference type="InterPro" id="IPR052155">
    <property type="entry name" value="Biofilm_reg_signaling"/>
</dbReference>
<evidence type="ECO:0000313" key="6">
    <source>
        <dbReference type="EMBL" id="MFC6094047.1"/>
    </source>
</evidence>
<reference evidence="7" key="1">
    <citation type="journal article" date="2019" name="Int. J. Syst. Evol. Microbiol.">
        <title>The Global Catalogue of Microorganisms (GCM) 10K type strain sequencing project: providing services to taxonomists for standard genome sequencing and annotation.</title>
        <authorList>
            <consortium name="The Broad Institute Genomics Platform"/>
            <consortium name="The Broad Institute Genome Sequencing Center for Infectious Disease"/>
            <person name="Wu L."/>
            <person name="Ma J."/>
        </authorList>
    </citation>
    <scope>NUCLEOTIDE SEQUENCE [LARGE SCALE GENOMIC DNA]</scope>
    <source>
        <strain evidence="7">CGMCC 4.7246</strain>
    </source>
</reference>
<dbReference type="RefSeq" id="WP_380641871.1">
    <property type="nucleotide sequence ID" value="NZ_JBHSQO010000054.1"/>
</dbReference>
<dbReference type="PROSITE" id="PS50113">
    <property type="entry name" value="PAC"/>
    <property type="match status" value="1"/>
</dbReference>
<feature type="domain" description="EAL" evidence="4">
    <location>
        <begin position="532"/>
        <end position="744"/>
    </location>
</feature>
<dbReference type="Pfam" id="PF00563">
    <property type="entry name" value="EAL"/>
    <property type="match status" value="1"/>
</dbReference>